<comment type="similarity">
    <text evidence="4">Belongs to the CRWN family.</text>
</comment>
<comment type="subcellular location">
    <subcellularLocation>
        <location evidence="3">Nucleus lamina</location>
    </subcellularLocation>
</comment>
<feature type="coiled-coil region" evidence="5">
    <location>
        <begin position="98"/>
        <end position="125"/>
    </location>
</feature>
<proteinExistence type="inferred from homology"/>
<dbReference type="AlphaFoldDB" id="A0A6V7Q5E0"/>
<protein>
    <submittedName>
        <fullName evidence="7">Uncharacterized protein</fullName>
    </submittedName>
</protein>
<feature type="compositionally biased region" description="Basic and acidic residues" evidence="6">
    <location>
        <begin position="125"/>
        <end position="134"/>
    </location>
</feature>
<evidence type="ECO:0000256" key="1">
    <source>
        <dbReference type="ARBA" id="ARBA00023054"/>
    </source>
</evidence>
<organism evidence="7">
    <name type="scientific">Ananas comosus var. bracteatus</name>
    <name type="common">red pineapple</name>
    <dbReference type="NCBI Taxonomy" id="296719"/>
    <lineage>
        <taxon>Eukaryota</taxon>
        <taxon>Viridiplantae</taxon>
        <taxon>Streptophyta</taxon>
        <taxon>Embryophyta</taxon>
        <taxon>Tracheophyta</taxon>
        <taxon>Spermatophyta</taxon>
        <taxon>Magnoliopsida</taxon>
        <taxon>Liliopsida</taxon>
        <taxon>Poales</taxon>
        <taxon>Bromeliaceae</taxon>
        <taxon>Bromelioideae</taxon>
        <taxon>Ananas</taxon>
    </lineage>
</organism>
<reference evidence="7" key="1">
    <citation type="submission" date="2020-07" db="EMBL/GenBank/DDBJ databases">
        <authorList>
            <person name="Lin J."/>
        </authorList>
    </citation>
    <scope>NUCLEOTIDE SEQUENCE</scope>
</reference>
<evidence type="ECO:0000256" key="3">
    <source>
        <dbReference type="ARBA" id="ARBA00024186"/>
    </source>
</evidence>
<sequence length="372" mass="40416">MTNVQHEQANWLSKIQQEREEFKRDIEIQRKEIQNSINQRAAEIETSLRNKEEEFEQKKAKELQYITSQKDMIKMQLEHIASQLEMLASERKQIALDREQRERELSEIKSSIELLNIQREKLQEQRNAELEPSRKLQKIVRQKRRTDEYTSSASLLRPASGGTAAHAGARDGCGRGEEYGAHLRWRLEAAAAAEERTKPAQDPARVSRAVAATVASGALRDDGGRSPEAAGVPRVRPRAAATKEGLLARLGPSLPREPARRLQRGGGARDGSGRQRPTTQGRRGCHGVAQGGGDAGKGRRAASARARSGRQQAVGAAAVALRATRAAAVDYPSRGGASGLARGDGNASGSRTQASARARLGWPQAAEPAAAA</sequence>
<feature type="coiled-coil region" evidence="5">
    <location>
        <begin position="12"/>
        <end position="61"/>
    </location>
</feature>
<evidence type="ECO:0000313" key="7">
    <source>
        <dbReference type="EMBL" id="CAD1838424.1"/>
    </source>
</evidence>
<feature type="compositionally biased region" description="Basic residues" evidence="6">
    <location>
        <begin position="135"/>
        <end position="144"/>
    </location>
</feature>
<accession>A0A6V7Q5E0</accession>
<dbReference type="PANTHER" id="PTHR31908">
    <property type="entry name" value="PROTEIN CROWDED NUCLEI 4"/>
    <property type="match status" value="1"/>
</dbReference>
<keyword evidence="2" id="KW-0539">Nucleus</keyword>
<feature type="compositionally biased region" description="Low complexity" evidence="6">
    <location>
        <begin position="229"/>
        <end position="240"/>
    </location>
</feature>
<name>A0A6V7Q5E0_ANACO</name>
<dbReference type="GO" id="GO:0006997">
    <property type="term" value="P:nucleus organization"/>
    <property type="evidence" value="ECO:0007669"/>
    <property type="project" value="InterPro"/>
</dbReference>
<feature type="region of interest" description="Disordered" evidence="6">
    <location>
        <begin position="125"/>
        <end position="169"/>
    </location>
</feature>
<evidence type="ECO:0000256" key="4">
    <source>
        <dbReference type="ARBA" id="ARBA00024208"/>
    </source>
</evidence>
<feature type="compositionally biased region" description="Low complexity" evidence="6">
    <location>
        <begin position="301"/>
        <end position="313"/>
    </location>
</feature>
<evidence type="ECO:0000256" key="2">
    <source>
        <dbReference type="ARBA" id="ARBA00023242"/>
    </source>
</evidence>
<evidence type="ECO:0000256" key="6">
    <source>
        <dbReference type="SAM" id="MobiDB-lite"/>
    </source>
</evidence>
<feature type="region of interest" description="Disordered" evidence="6">
    <location>
        <begin position="329"/>
        <end position="372"/>
    </location>
</feature>
<dbReference type="PANTHER" id="PTHR31908:SF2">
    <property type="entry name" value="PROTEIN CROWDED NUCLEI 4"/>
    <property type="match status" value="1"/>
</dbReference>
<dbReference type="GO" id="GO:0005652">
    <property type="term" value="C:nuclear lamina"/>
    <property type="evidence" value="ECO:0007669"/>
    <property type="project" value="UniProtKB-SubCell"/>
</dbReference>
<gene>
    <name evidence="7" type="ORF">CB5_LOCUS21635</name>
</gene>
<evidence type="ECO:0000256" key="5">
    <source>
        <dbReference type="SAM" id="Coils"/>
    </source>
</evidence>
<dbReference type="EMBL" id="LR862133">
    <property type="protein sequence ID" value="CAD1838424.1"/>
    <property type="molecule type" value="Genomic_DNA"/>
</dbReference>
<feature type="region of interest" description="Disordered" evidence="6">
    <location>
        <begin position="217"/>
        <end position="313"/>
    </location>
</feature>
<keyword evidence="1 5" id="KW-0175">Coiled coil</keyword>
<dbReference type="InterPro" id="IPR040418">
    <property type="entry name" value="CRWN"/>
</dbReference>